<evidence type="ECO:0000256" key="2">
    <source>
        <dbReference type="ARBA" id="ARBA00023125"/>
    </source>
</evidence>
<dbReference type="Pfam" id="PF01638">
    <property type="entry name" value="HxlR"/>
    <property type="match status" value="1"/>
</dbReference>
<sequence>MTARVQWTDYDSATCSIARTLELVGDRWSLLLLRDLFNGVHRFDDLRGHVGVSRDVLTKRLAGLVDAGLVERRAYRVEGERGRASYHLTGAGKDLQPVLVALMAWGDRHLTGDEAPPARLEHVGCGGAVTVALACEEDHPVARRDVRLLPTESARRRTSRVSAASG</sequence>
<dbReference type="PANTHER" id="PTHR33204:SF18">
    <property type="entry name" value="TRANSCRIPTIONAL REGULATORY PROTEIN"/>
    <property type="match status" value="1"/>
</dbReference>
<reference evidence="5 6" key="1">
    <citation type="submission" date="2019-01" db="EMBL/GenBank/DDBJ databases">
        <title>Nocardioides guangzhouensis sp. nov., an actinobacterium isolated from soil.</title>
        <authorList>
            <person name="Fu Y."/>
            <person name="Cai Y."/>
            <person name="Lin Z."/>
            <person name="Chen P."/>
        </authorList>
    </citation>
    <scope>NUCLEOTIDE SEQUENCE [LARGE SCALE GENOMIC DNA]</scope>
    <source>
        <strain evidence="5 6">NBRC 105384</strain>
    </source>
</reference>
<dbReference type="InterPro" id="IPR036388">
    <property type="entry name" value="WH-like_DNA-bd_sf"/>
</dbReference>
<dbReference type="RefSeq" id="WP_129988089.1">
    <property type="nucleotide sequence ID" value="NZ_SDPU01000027.1"/>
</dbReference>
<protein>
    <submittedName>
        <fullName evidence="5">Transcriptional regulator</fullName>
    </submittedName>
</protein>
<name>A0A4Q5J0M7_9ACTN</name>
<dbReference type="PROSITE" id="PS51118">
    <property type="entry name" value="HTH_HXLR"/>
    <property type="match status" value="1"/>
</dbReference>
<dbReference type="GO" id="GO:0003677">
    <property type="term" value="F:DNA binding"/>
    <property type="evidence" value="ECO:0007669"/>
    <property type="project" value="UniProtKB-KW"/>
</dbReference>
<evidence type="ECO:0000256" key="3">
    <source>
        <dbReference type="ARBA" id="ARBA00023163"/>
    </source>
</evidence>
<evidence type="ECO:0000313" key="6">
    <source>
        <dbReference type="Proteomes" id="UP000291189"/>
    </source>
</evidence>
<dbReference type="InterPro" id="IPR036390">
    <property type="entry name" value="WH_DNA-bd_sf"/>
</dbReference>
<dbReference type="OrthoDB" id="9792527at2"/>
<feature type="domain" description="HTH hxlR-type" evidence="4">
    <location>
        <begin position="15"/>
        <end position="114"/>
    </location>
</feature>
<keyword evidence="3" id="KW-0804">Transcription</keyword>
<dbReference type="AlphaFoldDB" id="A0A4Q5J0M7"/>
<keyword evidence="1" id="KW-0805">Transcription regulation</keyword>
<dbReference type="EMBL" id="SDPU01000027">
    <property type="protein sequence ID" value="RYU10949.1"/>
    <property type="molecule type" value="Genomic_DNA"/>
</dbReference>
<gene>
    <name evidence="5" type="ORF">ETU37_14645</name>
</gene>
<dbReference type="PANTHER" id="PTHR33204">
    <property type="entry name" value="TRANSCRIPTIONAL REGULATOR, MARR FAMILY"/>
    <property type="match status" value="1"/>
</dbReference>
<dbReference type="InterPro" id="IPR002577">
    <property type="entry name" value="HTH_HxlR"/>
</dbReference>
<evidence type="ECO:0000313" key="5">
    <source>
        <dbReference type="EMBL" id="RYU10949.1"/>
    </source>
</evidence>
<dbReference type="Gene3D" id="1.10.10.10">
    <property type="entry name" value="Winged helix-like DNA-binding domain superfamily/Winged helix DNA-binding domain"/>
    <property type="match status" value="1"/>
</dbReference>
<proteinExistence type="predicted"/>
<keyword evidence="2" id="KW-0238">DNA-binding</keyword>
<organism evidence="5 6">
    <name type="scientific">Nocardioides iriomotensis</name>
    <dbReference type="NCBI Taxonomy" id="715784"/>
    <lineage>
        <taxon>Bacteria</taxon>
        <taxon>Bacillati</taxon>
        <taxon>Actinomycetota</taxon>
        <taxon>Actinomycetes</taxon>
        <taxon>Propionibacteriales</taxon>
        <taxon>Nocardioidaceae</taxon>
        <taxon>Nocardioides</taxon>
    </lineage>
</organism>
<accession>A0A4Q5J0M7</accession>
<comment type="caution">
    <text evidence="5">The sequence shown here is derived from an EMBL/GenBank/DDBJ whole genome shotgun (WGS) entry which is preliminary data.</text>
</comment>
<keyword evidence="6" id="KW-1185">Reference proteome</keyword>
<evidence type="ECO:0000256" key="1">
    <source>
        <dbReference type="ARBA" id="ARBA00023015"/>
    </source>
</evidence>
<dbReference type="Proteomes" id="UP000291189">
    <property type="component" value="Unassembled WGS sequence"/>
</dbReference>
<evidence type="ECO:0000259" key="4">
    <source>
        <dbReference type="PROSITE" id="PS51118"/>
    </source>
</evidence>
<dbReference type="SUPFAM" id="SSF46785">
    <property type="entry name" value="Winged helix' DNA-binding domain"/>
    <property type="match status" value="1"/>
</dbReference>